<organism evidence="6 7">
    <name type="scientific">Pristionchus fissidentatus</name>
    <dbReference type="NCBI Taxonomy" id="1538716"/>
    <lineage>
        <taxon>Eukaryota</taxon>
        <taxon>Metazoa</taxon>
        <taxon>Ecdysozoa</taxon>
        <taxon>Nematoda</taxon>
        <taxon>Chromadorea</taxon>
        <taxon>Rhabditida</taxon>
        <taxon>Rhabditina</taxon>
        <taxon>Diplogasteromorpha</taxon>
        <taxon>Diplogasteroidea</taxon>
        <taxon>Neodiplogasteridae</taxon>
        <taxon>Pristionchus</taxon>
    </lineage>
</organism>
<dbReference type="InterPro" id="IPR013882">
    <property type="entry name" value="Ctp1_C"/>
</dbReference>
<evidence type="ECO:0000313" key="7">
    <source>
        <dbReference type="Proteomes" id="UP001432322"/>
    </source>
</evidence>
<dbReference type="InterPro" id="IPR033316">
    <property type="entry name" value="RBBP8-like"/>
</dbReference>
<accession>A0AAV5WRC8</accession>
<feature type="non-terminal residue" evidence="6">
    <location>
        <position position="1"/>
    </location>
</feature>
<evidence type="ECO:0000313" key="6">
    <source>
        <dbReference type="EMBL" id="GMT33918.1"/>
    </source>
</evidence>
<gene>
    <name evidence="6" type="ORF">PFISCL1PPCAC_25215</name>
</gene>
<dbReference type="PANTHER" id="PTHR15107">
    <property type="entry name" value="RETINOBLASTOMA BINDING PROTEIN 8"/>
    <property type="match status" value="1"/>
</dbReference>
<dbReference type="PANTHER" id="PTHR15107:SF0">
    <property type="entry name" value="DNA ENDONUCLEASE ACTIVATOR CTP1 C-TERMINAL DOMAIN-CONTAINING PROTEIN"/>
    <property type="match status" value="1"/>
</dbReference>
<comment type="caution">
    <text evidence="6">The sequence shown here is derived from an EMBL/GenBank/DDBJ whole genome shotgun (WGS) entry which is preliminary data.</text>
</comment>
<evidence type="ECO:0000256" key="4">
    <source>
        <dbReference type="SAM" id="MobiDB-lite"/>
    </source>
</evidence>
<evidence type="ECO:0000259" key="5">
    <source>
        <dbReference type="Pfam" id="PF08573"/>
    </source>
</evidence>
<comment type="subcellular location">
    <subcellularLocation>
        <location evidence="1">Nucleus</location>
    </subcellularLocation>
</comment>
<dbReference type="GO" id="GO:0005634">
    <property type="term" value="C:nucleus"/>
    <property type="evidence" value="ECO:0007669"/>
    <property type="project" value="UniProtKB-SubCell"/>
</dbReference>
<feature type="region of interest" description="Disordered" evidence="4">
    <location>
        <begin position="78"/>
        <end position="149"/>
    </location>
</feature>
<dbReference type="GO" id="GO:0010792">
    <property type="term" value="P:DNA double-strand break processing involved in repair via single-strand annealing"/>
    <property type="evidence" value="ECO:0007669"/>
    <property type="project" value="TreeGrafter"/>
</dbReference>
<feature type="compositionally biased region" description="Basic and acidic residues" evidence="4">
    <location>
        <begin position="96"/>
        <end position="120"/>
    </location>
</feature>
<feature type="compositionally biased region" description="Acidic residues" evidence="4">
    <location>
        <begin position="121"/>
        <end position="137"/>
    </location>
</feature>
<dbReference type="EMBL" id="BTSY01000006">
    <property type="protein sequence ID" value="GMT33918.1"/>
    <property type="molecule type" value="Genomic_DNA"/>
</dbReference>
<reference evidence="6" key="1">
    <citation type="submission" date="2023-10" db="EMBL/GenBank/DDBJ databases">
        <title>Genome assembly of Pristionchus species.</title>
        <authorList>
            <person name="Yoshida K."/>
            <person name="Sommer R.J."/>
        </authorList>
    </citation>
    <scope>NUCLEOTIDE SEQUENCE</scope>
    <source>
        <strain evidence="6">RS5133</strain>
    </source>
</reference>
<evidence type="ECO:0000256" key="2">
    <source>
        <dbReference type="ARBA" id="ARBA00022763"/>
    </source>
</evidence>
<feature type="compositionally biased region" description="Basic and acidic residues" evidence="4">
    <location>
        <begin position="138"/>
        <end position="149"/>
    </location>
</feature>
<dbReference type="AlphaFoldDB" id="A0AAV5WRC8"/>
<proteinExistence type="predicted"/>
<dbReference type="Pfam" id="PF08573">
    <property type="entry name" value="SAE2"/>
    <property type="match status" value="2"/>
</dbReference>
<feature type="domain" description="DNA endonuclease activator Ctp1 C-terminal" evidence="5">
    <location>
        <begin position="63"/>
        <end position="98"/>
    </location>
</feature>
<protein>
    <recommendedName>
        <fullName evidence="5">DNA endonuclease activator Ctp1 C-terminal domain-containing protein</fullName>
    </recommendedName>
</protein>
<keyword evidence="7" id="KW-1185">Reference proteome</keyword>
<sequence length="149" mass="17695">LAGSQEARAEFVRELMRVDDGREETRASLRDGDVIRNRADRAAMHGQDCPCCSEYYDHLEIDDEERKRRIDQVSRHRYVARPMPRTPPHYWDMDFPSEKEQEERGMINKRYENPVEKSEDAKEEEDNETVEQSDDDDDTKKEIKEDSNE</sequence>
<evidence type="ECO:0000256" key="1">
    <source>
        <dbReference type="ARBA" id="ARBA00004123"/>
    </source>
</evidence>
<dbReference type="GO" id="GO:0003684">
    <property type="term" value="F:damaged DNA binding"/>
    <property type="evidence" value="ECO:0007669"/>
    <property type="project" value="TreeGrafter"/>
</dbReference>
<dbReference type="Proteomes" id="UP001432322">
    <property type="component" value="Unassembled WGS sequence"/>
</dbReference>
<name>A0AAV5WRC8_9BILA</name>
<keyword evidence="2" id="KW-0227">DNA damage</keyword>
<feature type="domain" description="DNA endonuclease activator Ctp1 C-terminal" evidence="5">
    <location>
        <begin position="33"/>
        <end position="58"/>
    </location>
</feature>
<evidence type="ECO:0000256" key="3">
    <source>
        <dbReference type="ARBA" id="ARBA00023242"/>
    </source>
</evidence>
<keyword evidence="3" id="KW-0539">Nucleus</keyword>